<name>A0A507FQM1_9FUNG</name>
<proteinExistence type="inferred from homology"/>
<dbReference type="InterPro" id="IPR036961">
    <property type="entry name" value="Kinesin_motor_dom_sf"/>
</dbReference>
<organism evidence="20 21">
    <name type="scientific">Chytriomyces confervae</name>
    <dbReference type="NCBI Taxonomy" id="246404"/>
    <lineage>
        <taxon>Eukaryota</taxon>
        <taxon>Fungi</taxon>
        <taxon>Fungi incertae sedis</taxon>
        <taxon>Chytridiomycota</taxon>
        <taxon>Chytridiomycota incertae sedis</taxon>
        <taxon>Chytridiomycetes</taxon>
        <taxon>Chytridiales</taxon>
        <taxon>Chytriomycetaceae</taxon>
        <taxon>Chytriomyces</taxon>
    </lineage>
</organism>
<dbReference type="STRING" id="246404.A0A507FQM1"/>
<dbReference type="PROSITE" id="PS00411">
    <property type="entry name" value="KINESIN_MOTOR_1"/>
    <property type="match status" value="1"/>
</dbReference>
<feature type="binding site" evidence="15">
    <location>
        <begin position="106"/>
        <end position="113"/>
    </location>
    <ligand>
        <name>ATP</name>
        <dbReference type="ChEBI" id="CHEBI:30616"/>
    </ligand>
</feature>
<feature type="region of interest" description="Disordered" evidence="18">
    <location>
        <begin position="498"/>
        <end position="568"/>
    </location>
</feature>
<dbReference type="InterPro" id="IPR056524">
    <property type="entry name" value="KIF6/9_C"/>
</dbReference>
<keyword evidence="21" id="KW-1185">Reference proteome</keyword>
<evidence type="ECO:0000256" key="2">
    <source>
        <dbReference type="ARBA" id="ARBA00022490"/>
    </source>
</evidence>
<evidence type="ECO:0000256" key="12">
    <source>
        <dbReference type="ARBA" id="ARBA00023273"/>
    </source>
</evidence>
<dbReference type="InterPro" id="IPR027640">
    <property type="entry name" value="Kinesin-like_fam"/>
</dbReference>
<dbReference type="EMBL" id="QEAP01000002">
    <property type="protein sequence ID" value="TPX78562.1"/>
    <property type="molecule type" value="Genomic_DNA"/>
</dbReference>
<feature type="coiled-coil region" evidence="17">
    <location>
        <begin position="438"/>
        <end position="472"/>
    </location>
</feature>
<accession>A0A507FQM1</accession>
<dbReference type="Pfam" id="PF00225">
    <property type="entry name" value="Kinesin"/>
    <property type="match status" value="1"/>
</dbReference>
<dbReference type="GO" id="GO:0003777">
    <property type="term" value="F:microtubule motor activity"/>
    <property type="evidence" value="ECO:0007669"/>
    <property type="project" value="InterPro"/>
</dbReference>
<keyword evidence="12" id="KW-0966">Cell projection</keyword>
<reference evidence="20 21" key="1">
    <citation type="journal article" date="2019" name="Sci. Rep.">
        <title>Comparative genomics of chytrid fungi reveal insights into the obligate biotrophic and pathogenic lifestyle of Synchytrium endobioticum.</title>
        <authorList>
            <person name="van de Vossenberg B.T.L.H."/>
            <person name="Warris S."/>
            <person name="Nguyen H.D.T."/>
            <person name="van Gent-Pelzer M.P.E."/>
            <person name="Joly D.L."/>
            <person name="van de Geest H.C."/>
            <person name="Bonants P.J.M."/>
            <person name="Smith D.S."/>
            <person name="Levesque C.A."/>
            <person name="van der Lee T.A.J."/>
        </authorList>
    </citation>
    <scope>NUCLEOTIDE SEQUENCE [LARGE SCALE GENOMIC DNA]</scope>
    <source>
        <strain evidence="20 21">CBS 675.73</strain>
    </source>
</reference>
<dbReference type="GO" id="GO:0007018">
    <property type="term" value="P:microtubule-based movement"/>
    <property type="evidence" value="ECO:0007669"/>
    <property type="project" value="InterPro"/>
</dbReference>
<dbReference type="InterPro" id="IPR001752">
    <property type="entry name" value="Kinesin_motor_dom"/>
</dbReference>
<evidence type="ECO:0000256" key="3">
    <source>
        <dbReference type="ARBA" id="ARBA00022553"/>
    </source>
</evidence>
<evidence type="ECO:0000256" key="9">
    <source>
        <dbReference type="ARBA" id="ARBA00023069"/>
    </source>
</evidence>
<evidence type="ECO:0000256" key="18">
    <source>
        <dbReference type="SAM" id="MobiDB-lite"/>
    </source>
</evidence>
<dbReference type="Gene3D" id="3.40.850.10">
    <property type="entry name" value="Kinesin motor domain"/>
    <property type="match status" value="1"/>
</dbReference>
<dbReference type="PRINTS" id="PR00380">
    <property type="entry name" value="KINESINHEAVY"/>
</dbReference>
<dbReference type="SMART" id="SM00129">
    <property type="entry name" value="KISc"/>
    <property type="match status" value="1"/>
</dbReference>
<evidence type="ECO:0000313" key="21">
    <source>
        <dbReference type="Proteomes" id="UP000320333"/>
    </source>
</evidence>
<dbReference type="InterPro" id="IPR027417">
    <property type="entry name" value="P-loop_NTPase"/>
</dbReference>
<dbReference type="PANTHER" id="PTHR47968:SF36">
    <property type="entry name" value="KINESIN HEAVY CHAIN ISOFORM X1"/>
    <property type="match status" value="1"/>
</dbReference>
<dbReference type="PROSITE" id="PS50067">
    <property type="entry name" value="KINESIN_MOTOR_2"/>
    <property type="match status" value="1"/>
</dbReference>
<keyword evidence="3" id="KW-0597">Phosphoprotein</keyword>
<keyword evidence="6 15" id="KW-0067">ATP-binding</keyword>
<sequence>MSTPREPATPPTSSKSAKHVKVVIRTRPTSEFAANEIKFDADQKSVHIHIPKGIDGGFINNQQENWDFRFDSILHNASQEKVYDDCGHQIVKSVMEGYNGTIMAYGQTGAGKTFTMTGATENYKHRGLIPRAISHVFREIAERPQMACTIRVSYLEIYNEQIVDLLASLPDGGDGYNTSSSGGGDAFLAVVEDKAGVSHVKGLTMQIANNEEEALNLLFEGETNRSIAEHQLNKISTRSHCIFTIYLESRSRVESSERVISSKLNLVDLAGSERISKTHTQGLSLKEAMYINKSLTFLEQVIIALSDKKREHIPYRQSKLTNVLRDSLGGNCNTLMIANIWGERDHIEETISTLRFATRMMCVSNTPEINVQFDPFALIKKYEREIKELKQELAMHDSLANRSHVQYESFGEGQRMELLKSVKAFLKDEENDLEIVSLRQVREYFQQFKAAYKSLEQEREDLQSSIKKMIVNNGALTGDKLSSMHDDLDISRQIHDADDGVGETEASGFSVGLAPSNGKGLPNRNSLKKKKMGGSSMIPNARNLGQGGLAHGEEEDEGGYDREYSSRQDEHLPVLPNQAGAKHKFPYAGAMVSRADEFENYKRNKGAEVYRILCENKATLKEKKKIAQVLGLQINASKLQIDSFKAQIEARRGRAKPMAQEASASSNDIIIDEEEYALIDKLKTIKSTYRDAVEQLKSVRAEVVYCSKLVESVRGKLMSEFESWFEGCFGVGGLGNGAGMGGGGDDSYGGFAEDVMDIGEKFDRLQLEKMSLEDPDSLPYYNARKNTERRMLRK</sequence>
<dbReference type="PANTHER" id="PTHR47968">
    <property type="entry name" value="CENTROMERE PROTEIN E"/>
    <property type="match status" value="1"/>
</dbReference>
<keyword evidence="4 16" id="KW-0493">Microtubule</keyword>
<evidence type="ECO:0000256" key="10">
    <source>
        <dbReference type="ARBA" id="ARBA00023175"/>
    </source>
</evidence>
<keyword evidence="2" id="KW-0963">Cytoplasm</keyword>
<comment type="function">
    <text evidence="13">Essential for normal male fertility and for progressive motility of spermatozoa.</text>
</comment>
<evidence type="ECO:0000256" key="11">
    <source>
        <dbReference type="ARBA" id="ARBA00023212"/>
    </source>
</evidence>
<keyword evidence="8 17" id="KW-0175">Coiled coil</keyword>
<evidence type="ECO:0000256" key="6">
    <source>
        <dbReference type="ARBA" id="ARBA00022840"/>
    </source>
</evidence>
<comment type="similarity">
    <text evidence="15 16">Belongs to the TRAFAC class myosin-kinesin ATPase superfamily. Kinesin family.</text>
</comment>
<dbReference type="Proteomes" id="UP000320333">
    <property type="component" value="Unassembled WGS sequence"/>
</dbReference>
<gene>
    <name evidence="20" type="ORF">CcCBS67573_g00131</name>
</gene>
<dbReference type="AlphaFoldDB" id="A0A507FQM1"/>
<evidence type="ECO:0000256" key="14">
    <source>
        <dbReference type="ARBA" id="ARBA00063408"/>
    </source>
</evidence>
<evidence type="ECO:0000256" key="17">
    <source>
        <dbReference type="SAM" id="Coils"/>
    </source>
</evidence>
<keyword evidence="7" id="KW-0282">Flagellum</keyword>
<evidence type="ECO:0000256" key="4">
    <source>
        <dbReference type="ARBA" id="ARBA00022701"/>
    </source>
</evidence>
<feature type="compositionally biased region" description="Basic and acidic residues" evidence="18">
    <location>
        <begin position="559"/>
        <end position="568"/>
    </location>
</feature>
<dbReference type="GO" id="GO:0005524">
    <property type="term" value="F:ATP binding"/>
    <property type="evidence" value="ECO:0007669"/>
    <property type="project" value="UniProtKB-UniRule"/>
</dbReference>
<keyword evidence="9" id="KW-0969">Cilium</keyword>
<dbReference type="OrthoDB" id="3176171at2759"/>
<evidence type="ECO:0000256" key="7">
    <source>
        <dbReference type="ARBA" id="ARBA00022846"/>
    </source>
</evidence>
<dbReference type="SUPFAM" id="SSF52540">
    <property type="entry name" value="P-loop containing nucleoside triphosphate hydrolases"/>
    <property type="match status" value="1"/>
</dbReference>
<evidence type="ECO:0000256" key="5">
    <source>
        <dbReference type="ARBA" id="ARBA00022741"/>
    </source>
</evidence>
<comment type="subunit">
    <text evidence="14">Interacts with HYDIN.</text>
</comment>
<evidence type="ECO:0000259" key="19">
    <source>
        <dbReference type="PROSITE" id="PS50067"/>
    </source>
</evidence>
<dbReference type="FunFam" id="3.40.850.10:FF:000040">
    <property type="entry name" value="Kinesin-like protein"/>
    <property type="match status" value="1"/>
</dbReference>
<evidence type="ECO:0000256" key="1">
    <source>
        <dbReference type="ARBA" id="ARBA00004611"/>
    </source>
</evidence>
<keyword evidence="5 15" id="KW-0547">Nucleotide-binding</keyword>
<dbReference type="GO" id="GO:0005874">
    <property type="term" value="C:microtubule"/>
    <property type="evidence" value="ECO:0007669"/>
    <property type="project" value="UniProtKB-KW"/>
</dbReference>
<dbReference type="InterPro" id="IPR019821">
    <property type="entry name" value="Kinesin_motor_CS"/>
</dbReference>
<evidence type="ECO:0000256" key="13">
    <source>
        <dbReference type="ARBA" id="ARBA00059553"/>
    </source>
</evidence>
<evidence type="ECO:0000256" key="16">
    <source>
        <dbReference type="RuleBase" id="RU000394"/>
    </source>
</evidence>
<evidence type="ECO:0000256" key="15">
    <source>
        <dbReference type="PROSITE-ProRule" id="PRU00283"/>
    </source>
</evidence>
<keyword evidence="10 15" id="KW-0505">Motor protein</keyword>
<comment type="caution">
    <text evidence="20">The sequence shown here is derived from an EMBL/GenBank/DDBJ whole genome shotgun (WGS) entry which is preliminary data.</text>
</comment>
<feature type="domain" description="Kinesin motor" evidence="19">
    <location>
        <begin position="19"/>
        <end position="363"/>
    </location>
</feature>
<evidence type="ECO:0000256" key="8">
    <source>
        <dbReference type="ARBA" id="ARBA00023054"/>
    </source>
</evidence>
<dbReference type="Pfam" id="PF23735">
    <property type="entry name" value="KIF9"/>
    <property type="match status" value="1"/>
</dbReference>
<comment type="subcellular location">
    <subcellularLocation>
        <location evidence="1">Cytoplasm</location>
        <location evidence="1">Cytoskeleton</location>
        <location evidence="1">Flagellum axoneme</location>
    </subcellularLocation>
</comment>
<evidence type="ECO:0000313" key="20">
    <source>
        <dbReference type="EMBL" id="TPX78562.1"/>
    </source>
</evidence>
<dbReference type="GO" id="GO:0008017">
    <property type="term" value="F:microtubule binding"/>
    <property type="evidence" value="ECO:0007669"/>
    <property type="project" value="InterPro"/>
</dbReference>
<protein>
    <recommendedName>
        <fullName evidence="16">Kinesin-like protein</fullName>
    </recommendedName>
</protein>
<keyword evidence="11" id="KW-0206">Cytoskeleton</keyword>